<dbReference type="GO" id="GO:0005524">
    <property type="term" value="F:ATP binding"/>
    <property type="evidence" value="ECO:0007669"/>
    <property type="project" value="UniProtKB-KW"/>
</dbReference>
<feature type="domain" description="Methionyl/Valyl/Leucyl/Isoleucyl-tRNA synthetase anticodon-binding" evidence="12">
    <location>
        <begin position="630"/>
        <end position="719"/>
    </location>
</feature>
<dbReference type="GO" id="GO:0004823">
    <property type="term" value="F:leucine-tRNA ligase activity"/>
    <property type="evidence" value="ECO:0007669"/>
    <property type="project" value="UniProtKB-EC"/>
</dbReference>
<sequence>MKFDTKCASKWAKLAKHAHPKAQSLNSKPVYYQLAMFPYPSGRLHVGHLRVYTISDVLSRFKRMNGFHVIQPMGWDAFGLPAENAAILNKVDAKEWTYSHIDFMRDQVKRMLTTFDWDREVITCSSDYYKHTQQIFLWLFEAGLVYRKKSFVNWDPVDKTVLANEQIDKDGKSWRSGALVEQKELDQWFIKITNYAKTLQNDTDLLVNWPSKVISMQREWIKYEEGFNVQVKHTDGLVTTSELDIFIPESQSQSLKNAKFIVLDDNHELAIEATAKYGRSDDGWLNQVKLIYPNDHSKNISLPILVKSGEPVPRFGFPEDNIEDGQSWSKLAEELIVNDEFNLEKTIVKGEKVSSMHLHDWLISRQRSWGTPIPMVHCKSCGHVPVPSDMLPIELPEDRSIPLDKHEAWKKTTCPKCHQPAERETDTMDTFIDSSWYFLRYLDPHNKDLPFDSKVGLDMPVSCYLGGVEHAILHLLYARFIYKFLVDYGKLKIDSKSFNHNINGHSLTYEPFNRLITLGMVHGKTYVDPDGKYLTPQQAEGRQDLTITMEKMSKSKLNGIDPLEVIDKHGADTVRAHVLFQAPVDLTLDWDDSKIIGIERWLRKVESMVSSCTSINNPVNTDVCKEFPEIYKKIATIFDHITNSLDGSLRLNTVISDYMKLTNIIGEIQNLEFKYIMCADLIRVIAPVCPAFAEEMFEKLGFQSSVHDEKWPKLEIIQNSDVYKVRVGKNVYSVSANENTDADSFLEMIKMPKDNVEDVIIRHDKKIVVIKLTKPKPAL</sequence>
<dbReference type="EC" id="6.1.1.4" evidence="2"/>
<keyword evidence="4 10" id="KW-0547">Nucleotide-binding</keyword>
<dbReference type="PROSITE" id="PS00178">
    <property type="entry name" value="AA_TRNA_LIGASE_I"/>
    <property type="match status" value="1"/>
</dbReference>
<gene>
    <name evidence="13" type="ORF">DASB73_033260</name>
</gene>
<evidence type="ECO:0000313" key="13">
    <source>
        <dbReference type="EMBL" id="GMM52363.1"/>
    </source>
</evidence>
<comment type="caution">
    <text evidence="13">The sequence shown here is derived from an EMBL/GenBank/DDBJ whole genome shotgun (WGS) entry which is preliminary data.</text>
</comment>
<keyword evidence="6 10" id="KW-0648">Protein biosynthesis</keyword>
<dbReference type="Gene3D" id="1.10.730.10">
    <property type="entry name" value="Isoleucyl-tRNA Synthetase, Domain 1"/>
    <property type="match status" value="1"/>
</dbReference>
<evidence type="ECO:0000259" key="12">
    <source>
        <dbReference type="Pfam" id="PF08264"/>
    </source>
</evidence>
<dbReference type="PANTHER" id="PTHR43740:SF2">
    <property type="entry name" value="LEUCINE--TRNA LIGASE, MITOCHONDRIAL"/>
    <property type="match status" value="1"/>
</dbReference>
<evidence type="ECO:0000256" key="6">
    <source>
        <dbReference type="ARBA" id="ARBA00022917"/>
    </source>
</evidence>
<evidence type="ECO:0000259" key="11">
    <source>
        <dbReference type="Pfam" id="PF00133"/>
    </source>
</evidence>
<evidence type="ECO:0000256" key="10">
    <source>
        <dbReference type="RuleBase" id="RU363035"/>
    </source>
</evidence>
<accession>A0AAV5RNN7</accession>
<evidence type="ECO:0000256" key="5">
    <source>
        <dbReference type="ARBA" id="ARBA00022840"/>
    </source>
</evidence>
<keyword evidence="14" id="KW-1185">Reference proteome</keyword>
<dbReference type="Pfam" id="PF08264">
    <property type="entry name" value="Anticodon_1"/>
    <property type="match status" value="1"/>
</dbReference>
<organism evidence="13 14">
    <name type="scientific">Starmerella bacillaris</name>
    <name type="common">Yeast</name>
    <name type="synonym">Candida zemplinina</name>
    <dbReference type="NCBI Taxonomy" id="1247836"/>
    <lineage>
        <taxon>Eukaryota</taxon>
        <taxon>Fungi</taxon>
        <taxon>Dikarya</taxon>
        <taxon>Ascomycota</taxon>
        <taxon>Saccharomycotina</taxon>
        <taxon>Dipodascomycetes</taxon>
        <taxon>Dipodascales</taxon>
        <taxon>Trichomonascaceae</taxon>
        <taxon>Starmerella</taxon>
    </lineage>
</organism>
<dbReference type="InterPro" id="IPR009080">
    <property type="entry name" value="tRNAsynth_Ia_anticodon-bd"/>
</dbReference>
<dbReference type="SUPFAM" id="SSF52374">
    <property type="entry name" value="Nucleotidylyl transferase"/>
    <property type="match status" value="1"/>
</dbReference>
<name>A0AAV5RNN7_STABA</name>
<feature type="domain" description="Aminoacyl-tRNA synthetase class Ia" evidence="11">
    <location>
        <begin position="550"/>
        <end position="584"/>
    </location>
</feature>
<keyword evidence="7 10" id="KW-0030">Aminoacyl-tRNA synthetase</keyword>
<dbReference type="GO" id="GO:0032543">
    <property type="term" value="P:mitochondrial translation"/>
    <property type="evidence" value="ECO:0007669"/>
    <property type="project" value="TreeGrafter"/>
</dbReference>
<dbReference type="InterPro" id="IPR013155">
    <property type="entry name" value="M/V/L/I-tRNA-synth_anticd-bd"/>
</dbReference>
<evidence type="ECO:0000256" key="3">
    <source>
        <dbReference type="ARBA" id="ARBA00022598"/>
    </source>
</evidence>
<dbReference type="InterPro" id="IPR001412">
    <property type="entry name" value="aa-tRNA-synth_I_CS"/>
</dbReference>
<reference evidence="13 14" key="1">
    <citation type="journal article" date="2023" name="Elife">
        <title>Identification of key yeast species and microbe-microbe interactions impacting larval growth of Drosophila in the wild.</title>
        <authorList>
            <person name="Mure A."/>
            <person name="Sugiura Y."/>
            <person name="Maeda R."/>
            <person name="Honda K."/>
            <person name="Sakurai N."/>
            <person name="Takahashi Y."/>
            <person name="Watada M."/>
            <person name="Katoh T."/>
            <person name="Gotoh A."/>
            <person name="Gotoh Y."/>
            <person name="Taniguchi I."/>
            <person name="Nakamura K."/>
            <person name="Hayashi T."/>
            <person name="Katayama T."/>
            <person name="Uemura T."/>
            <person name="Hattori Y."/>
        </authorList>
    </citation>
    <scope>NUCLEOTIDE SEQUENCE [LARGE SCALE GENOMIC DNA]</scope>
    <source>
        <strain evidence="13 14">SB-73</strain>
    </source>
</reference>
<dbReference type="Gene3D" id="3.40.50.620">
    <property type="entry name" value="HUPs"/>
    <property type="match status" value="2"/>
</dbReference>
<evidence type="ECO:0000256" key="1">
    <source>
        <dbReference type="ARBA" id="ARBA00005594"/>
    </source>
</evidence>
<dbReference type="GO" id="GO:0006429">
    <property type="term" value="P:leucyl-tRNA aminoacylation"/>
    <property type="evidence" value="ECO:0007669"/>
    <property type="project" value="InterPro"/>
</dbReference>
<evidence type="ECO:0000256" key="9">
    <source>
        <dbReference type="ARBA" id="ARBA00047469"/>
    </source>
</evidence>
<evidence type="ECO:0000256" key="2">
    <source>
        <dbReference type="ARBA" id="ARBA00013164"/>
    </source>
</evidence>
<dbReference type="SUPFAM" id="SSF47323">
    <property type="entry name" value="Anticodon-binding domain of a subclass of class I aminoacyl-tRNA synthetases"/>
    <property type="match status" value="1"/>
</dbReference>
<evidence type="ECO:0000256" key="7">
    <source>
        <dbReference type="ARBA" id="ARBA00023146"/>
    </source>
</evidence>
<protein>
    <recommendedName>
        <fullName evidence="2">leucine--tRNA ligase</fullName>
        <ecNumber evidence="2">6.1.1.4</ecNumber>
    </recommendedName>
    <alternativeName>
        <fullName evidence="8">Leucyl-tRNA synthetase</fullName>
    </alternativeName>
</protein>
<dbReference type="EMBL" id="BTGC01000008">
    <property type="protein sequence ID" value="GMM52363.1"/>
    <property type="molecule type" value="Genomic_DNA"/>
</dbReference>
<dbReference type="Proteomes" id="UP001362899">
    <property type="component" value="Unassembled WGS sequence"/>
</dbReference>
<dbReference type="GO" id="GO:0005739">
    <property type="term" value="C:mitochondrion"/>
    <property type="evidence" value="ECO:0007669"/>
    <property type="project" value="TreeGrafter"/>
</dbReference>
<feature type="domain" description="Aminoacyl-tRNA synthetase class Ia" evidence="11">
    <location>
        <begin position="358"/>
        <end position="459"/>
    </location>
</feature>
<evidence type="ECO:0000256" key="4">
    <source>
        <dbReference type="ARBA" id="ARBA00022741"/>
    </source>
</evidence>
<proteinExistence type="inferred from homology"/>
<keyword evidence="3 10" id="KW-0436">Ligase</keyword>
<dbReference type="AlphaFoldDB" id="A0AAV5RNN7"/>
<comment type="similarity">
    <text evidence="1 10">Belongs to the class-I aminoacyl-tRNA synthetase family.</text>
</comment>
<dbReference type="FunFam" id="1.10.730.10:FF:000002">
    <property type="entry name" value="Leucine--tRNA ligase"/>
    <property type="match status" value="1"/>
</dbReference>
<dbReference type="PRINTS" id="PR00985">
    <property type="entry name" value="TRNASYNTHLEU"/>
</dbReference>
<dbReference type="InterPro" id="IPR002302">
    <property type="entry name" value="Leu-tRNA-ligase"/>
</dbReference>
<dbReference type="Pfam" id="PF00133">
    <property type="entry name" value="tRNA-synt_1"/>
    <property type="match status" value="3"/>
</dbReference>
<comment type="catalytic activity">
    <reaction evidence="9">
        <text>tRNA(Leu) + L-leucine + ATP = L-leucyl-tRNA(Leu) + AMP + diphosphate</text>
        <dbReference type="Rhea" id="RHEA:11688"/>
        <dbReference type="Rhea" id="RHEA-COMP:9613"/>
        <dbReference type="Rhea" id="RHEA-COMP:9622"/>
        <dbReference type="ChEBI" id="CHEBI:30616"/>
        <dbReference type="ChEBI" id="CHEBI:33019"/>
        <dbReference type="ChEBI" id="CHEBI:57427"/>
        <dbReference type="ChEBI" id="CHEBI:78442"/>
        <dbReference type="ChEBI" id="CHEBI:78494"/>
        <dbReference type="ChEBI" id="CHEBI:456215"/>
        <dbReference type="EC" id="6.1.1.4"/>
    </reaction>
</comment>
<dbReference type="InterPro" id="IPR002300">
    <property type="entry name" value="aa-tRNA-synth_Ia"/>
</dbReference>
<keyword evidence="5 10" id="KW-0067">ATP-binding</keyword>
<dbReference type="InterPro" id="IPR014729">
    <property type="entry name" value="Rossmann-like_a/b/a_fold"/>
</dbReference>
<dbReference type="CDD" id="cd00812">
    <property type="entry name" value="LeuRS_core"/>
    <property type="match status" value="1"/>
</dbReference>
<evidence type="ECO:0000256" key="8">
    <source>
        <dbReference type="ARBA" id="ARBA00030520"/>
    </source>
</evidence>
<evidence type="ECO:0000313" key="14">
    <source>
        <dbReference type="Proteomes" id="UP001362899"/>
    </source>
</evidence>
<dbReference type="PANTHER" id="PTHR43740">
    <property type="entry name" value="LEUCYL-TRNA SYNTHETASE"/>
    <property type="match status" value="1"/>
</dbReference>
<feature type="domain" description="Aminoacyl-tRNA synthetase class Ia" evidence="11">
    <location>
        <begin position="9"/>
        <end position="212"/>
    </location>
</feature>